<dbReference type="Proteomes" id="UP000078397">
    <property type="component" value="Unassembled WGS sequence"/>
</dbReference>
<evidence type="ECO:0000313" key="2">
    <source>
        <dbReference type="Proteomes" id="UP000078397"/>
    </source>
</evidence>
<organism evidence="1 2">
    <name type="scientific">Pochonia chlamydosporia 170</name>
    <dbReference type="NCBI Taxonomy" id="1380566"/>
    <lineage>
        <taxon>Eukaryota</taxon>
        <taxon>Fungi</taxon>
        <taxon>Dikarya</taxon>
        <taxon>Ascomycota</taxon>
        <taxon>Pezizomycotina</taxon>
        <taxon>Sordariomycetes</taxon>
        <taxon>Hypocreomycetidae</taxon>
        <taxon>Hypocreales</taxon>
        <taxon>Clavicipitaceae</taxon>
        <taxon>Pochonia</taxon>
    </lineage>
</organism>
<dbReference type="EMBL" id="LSBJ02000001">
    <property type="protein sequence ID" value="OWT43547.1"/>
    <property type="molecule type" value="Genomic_DNA"/>
</dbReference>
<reference evidence="1 2" key="1">
    <citation type="journal article" date="2016" name="PLoS Pathog.">
        <title>Biosynthesis of antibiotic leucinostatins in bio-control fungus Purpureocillium lilacinum and their inhibition on phytophthora revealed by genome mining.</title>
        <authorList>
            <person name="Wang G."/>
            <person name="Liu Z."/>
            <person name="Lin R."/>
            <person name="Li E."/>
            <person name="Mao Z."/>
            <person name="Ling J."/>
            <person name="Yang Y."/>
            <person name="Yin W.B."/>
            <person name="Xie B."/>
        </authorList>
    </citation>
    <scope>NUCLEOTIDE SEQUENCE [LARGE SCALE GENOMIC DNA]</scope>
    <source>
        <strain evidence="1">170</strain>
    </source>
</reference>
<dbReference type="GeneID" id="33937414"/>
<comment type="caution">
    <text evidence="1">The sequence shown here is derived from an EMBL/GenBank/DDBJ whole genome shotgun (WGS) entry which is preliminary data.</text>
</comment>
<accession>A0A219AS22</accession>
<dbReference type="RefSeq" id="XP_022285961.1">
    <property type="nucleotide sequence ID" value="XM_022430295.1"/>
</dbReference>
<dbReference type="AlphaFoldDB" id="A0A219AS22"/>
<dbReference type="KEGG" id="pchm:VFPPC_18726"/>
<proteinExistence type="predicted"/>
<name>A0A219AS22_METCM</name>
<gene>
    <name evidence="1" type="ORF">VFPPC_18726</name>
</gene>
<evidence type="ECO:0000313" key="1">
    <source>
        <dbReference type="EMBL" id="OWT43547.1"/>
    </source>
</evidence>
<sequence>MATGSFEDVVEHRAALRSHRRFQVVAHMAFKVTHTARRRCDFDLSVVNGPGVGPGIGSDAGSKTYLSELFLQLITGVEFSANHDGGLILCPNPNPPTSDVRWTKTEHCLDSGGVKKEVSRAFQTRQVGQDRDYFS</sequence>
<keyword evidence="2" id="KW-1185">Reference proteome</keyword>
<protein>
    <submittedName>
        <fullName evidence="1">Uncharacterized protein</fullName>
    </submittedName>
</protein>